<feature type="domain" description="Hydrogen maturase F tetramerization" evidence="3">
    <location>
        <begin position="280"/>
        <end position="396"/>
    </location>
</feature>
<dbReference type="PANTHER" id="PTHR42714:SF6">
    <property type="entry name" value="TRANSLATION INITIATION FACTOR IF-2"/>
    <property type="match status" value="1"/>
</dbReference>
<dbReference type="GO" id="GO:0030488">
    <property type="term" value="P:tRNA methylation"/>
    <property type="evidence" value="ECO:0007669"/>
    <property type="project" value="TreeGrafter"/>
</dbReference>
<dbReference type="InterPro" id="IPR023873">
    <property type="entry name" value="FeFe-hyd_GTPase_HydF"/>
</dbReference>
<dbReference type="Pfam" id="PF18128">
    <property type="entry name" value="HydF_dimer"/>
    <property type="match status" value="1"/>
</dbReference>
<dbReference type="PANTHER" id="PTHR42714">
    <property type="entry name" value="TRNA MODIFICATION GTPASE GTPBP3"/>
    <property type="match status" value="1"/>
</dbReference>
<protein>
    <submittedName>
        <fullName evidence="4">[FeFe] hydrogenase H-cluster maturation GTPase HydF</fullName>
    </submittedName>
</protein>
<evidence type="ECO:0000313" key="5">
    <source>
        <dbReference type="Proteomes" id="UP000779900"/>
    </source>
</evidence>
<comment type="caution">
    <text evidence="4">The sequence shown here is derived from an EMBL/GenBank/DDBJ whole genome shotgun (WGS) entry which is preliminary data.</text>
</comment>
<reference evidence="4" key="1">
    <citation type="submission" date="2019-03" db="EMBL/GenBank/DDBJ databases">
        <title>Lake Tanganyika Metagenome-Assembled Genomes (MAGs).</title>
        <authorList>
            <person name="Tran P."/>
        </authorList>
    </citation>
    <scope>NUCLEOTIDE SEQUENCE</scope>
    <source>
        <strain evidence="4">K_DeepCast_150m_m2_040</strain>
    </source>
</reference>
<dbReference type="InterPro" id="IPR005225">
    <property type="entry name" value="Small_GTP-bd"/>
</dbReference>
<name>A0A937XGQ5_UNCW3</name>
<evidence type="ECO:0000259" key="1">
    <source>
        <dbReference type="Pfam" id="PF01926"/>
    </source>
</evidence>
<dbReference type="CDD" id="cd00880">
    <property type="entry name" value="Era_like"/>
    <property type="match status" value="1"/>
</dbReference>
<evidence type="ECO:0000259" key="3">
    <source>
        <dbReference type="Pfam" id="PF18133"/>
    </source>
</evidence>
<dbReference type="InterPro" id="IPR040644">
    <property type="entry name" value="HydF_tetramer"/>
</dbReference>
<gene>
    <name evidence="4" type="primary">hydF</name>
    <name evidence="4" type="ORF">FJY68_04605</name>
</gene>
<dbReference type="SUPFAM" id="SSF52540">
    <property type="entry name" value="P-loop containing nucleoside triphosphate hydrolases"/>
    <property type="match status" value="1"/>
</dbReference>
<dbReference type="Gene3D" id="3.40.50.300">
    <property type="entry name" value="P-loop containing nucleotide triphosphate hydrolases"/>
    <property type="match status" value="1"/>
</dbReference>
<sequence length="432" mass="47095">MERTPKSMRLHIGIFGRRNVGKSSLLNALTRQQVSIVSDVAGTTTDPVEKPMELLPLGPVLFIDTAGVDDVGALGAERVAKTRKALDRTDLGVIVADSGEWGGFEDGILAELKRRKASVLIVFNKSDIGRPAPELEARFREQGVRSVQASIARGEGVAAIREALIEVAPEDFLAEASIIGDLVPERGLAVLVVPIDKEAPKGRIILPQVQAIRDLLDHGQLSLVVREHELKDALARLNRKPDLVVTDSQAFAKVAQDTPADVKLTSFSILFARYRGDLTEMVRGATAIDRLRPGDRVLVAESCTHHPIGDDIGRVKIPNWLEQQVGGKLEFTTHQGHDFPPDVSQFRLVIHCGACMTNRRAVLNRVVKCREAGVPITNYGLSIAYVLGIFERALEPFPAALDVYRTARDMTELPGNSDCVPSRRPVTTRGAS</sequence>
<dbReference type="NCBIfam" id="TIGR03918">
    <property type="entry name" value="GTP_HydF"/>
    <property type="match status" value="1"/>
</dbReference>
<dbReference type="InterPro" id="IPR027417">
    <property type="entry name" value="P-loop_NTPase"/>
</dbReference>
<dbReference type="AlphaFoldDB" id="A0A937XGQ5"/>
<dbReference type="InterPro" id="IPR006073">
    <property type="entry name" value="GTP-bd"/>
</dbReference>
<dbReference type="Pfam" id="PF18133">
    <property type="entry name" value="HydF_tetramer"/>
    <property type="match status" value="1"/>
</dbReference>
<feature type="domain" description="G" evidence="1">
    <location>
        <begin position="11"/>
        <end position="125"/>
    </location>
</feature>
<evidence type="ECO:0000259" key="2">
    <source>
        <dbReference type="Pfam" id="PF18128"/>
    </source>
</evidence>
<dbReference type="Gene3D" id="3.40.50.11420">
    <property type="match status" value="1"/>
</dbReference>
<proteinExistence type="predicted"/>
<evidence type="ECO:0000313" key="4">
    <source>
        <dbReference type="EMBL" id="MBM3331119.1"/>
    </source>
</evidence>
<dbReference type="Proteomes" id="UP000779900">
    <property type="component" value="Unassembled WGS sequence"/>
</dbReference>
<dbReference type="GO" id="GO:0005737">
    <property type="term" value="C:cytoplasm"/>
    <property type="evidence" value="ECO:0007669"/>
    <property type="project" value="TreeGrafter"/>
</dbReference>
<dbReference type="Gene3D" id="3.40.50.11410">
    <property type="match status" value="1"/>
</dbReference>
<dbReference type="InterPro" id="IPR041606">
    <property type="entry name" value="HydF_dimer"/>
</dbReference>
<feature type="domain" description="Hydrogen maturase F dimerization" evidence="2">
    <location>
        <begin position="178"/>
        <end position="276"/>
    </location>
</feature>
<dbReference type="GO" id="GO:0005525">
    <property type="term" value="F:GTP binding"/>
    <property type="evidence" value="ECO:0007669"/>
    <property type="project" value="InterPro"/>
</dbReference>
<dbReference type="GO" id="GO:0002098">
    <property type="term" value="P:tRNA wobble uridine modification"/>
    <property type="evidence" value="ECO:0007669"/>
    <property type="project" value="TreeGrafter"/>
</dbReference>
<organism evidence="4 5">
    <name type="scientific">candidate division WOR-3 bacterium</name>
    <dbReference type="NCBI Taxonomy" id="2052148"/>
    <lineage>
        <taxon>Bacteria</taxon>
        <taxon>Bacteria division WOR-3</taxon>
    </lineage>
</organism>
<dbReference type="Pfam" id="PF01926">
    <property type="entry name" value="MMR_HSR1"/>
    <property type="match status" value="1"/>
</dbReference>
<accession>A0A937XGQ5</accession>
<dbReference type="NCBIfam" id="TIGR00231">
    <property type="entry name" value="small_GTP"/>
    <property type="match status" value="1"/>
</dbReference>
<dbReference type="EMBL" id="VGIR01000019">
    <property type="protein sequence ID" value="MBM3331119.1"/>
    <property type="molecule type" value="Genomic_DNA"/>
</dbReference>